<keyword evidence="2" id="KW-1185">Reference proteome</keyword>
<dbReference type="EMBL" id="BOMY01000001">
    <property type="protein sequence ID" value="GIF17372.1"/>
    <property type="molecule type" value="Genomic_DNA"/>
</dbReference>
<dbReference type="Proteomes" id="UP000623608">
    <property type="component" value="Unassembled WGS sequence"/>
</dbReference>
<protein>
    <submittedName>
        <fullName evidence="1">Uncharacterized protein</fullName>
    </submittedName>
</protein>
<evidence type="ECO:0000313" key="2">
    <source>
        <dbReference type="Proteomes" id="UP000623608"/>
    </source>
</evidence>
<evidence type="ECO:0000313" key="1">
    <source>
        <dbReference type="EMBL" id="GIF17372.1"/>
    </source>
</evidence>
<proteinExistence type="predicted"/>
<comment type="caution">
    <text evidence="1">The sequence shown here is derived from an EMBL/GenBank/DDBJ whole genome shotgun (WGS) entry which is preliminary data.</text>
</comment>
<name>A0A919NG61_9ACTN</name>
<accession>A0A919NG61</accession>
<gene>
    <name evidence="1" type="ORF">Ate02nite_01020</name>
</gene>
<sequence length="121" mass="12594">MAESHLTILAPALEPEASRLLREVHEDLRMAGVACTPMHAGVVSSAKSGGSLTSLVVGGLVSAAGVRAMSQVLVAVVQRSAKRRIEVRMGDDTLIIDGASARDGRTALDSFLERAKTGQDA</sequence>
<organism evidence="1 2">
    <name type="scientific">Paractinoplanes tereljensis</name>
    <dbReference type="NCBI Taxonomy" id="571912"/>
    <lineage>
        <taxon>Bacteria</taxon>
        <taxon>Bacillati</taxon>
        <taxon>Actinomycetota</taxon>
        <taxon>Actinomycetes</taxon>
        <taxon>Micromonosporales</taxon>
        <taxon>Micromonosporaceae</taxon>
        <taxon>Paractinoplanes</taxon>
    </lineage>
</organism>
<reference evidence="1" key="1">
    <citation type="submission" date="2021-01" db="EMBL/GenBank/DDBJ databases">
        <title>Whole genome shotgun sequence of Actinoplanes tereljensis NBRC 105297.</title>
        <authorList>
            <person name="Komaki H."/>
            <person name="Tamura T."/>
        </authorList>
    </citation>
    <scope>NUCLEOTIDE SEQUENCE</scope>
    <source>
        <strain evidence="1">NBRC 105297</strain>
    </source>
</reference>
<dbReference type="RefSeq" id="WP_203797301.1">
    <property type="nucleotide sequence ID" value="NZ_BOMY01000001.1"/>
</dbReference>
<dbReference type="AlphaFoldDB" id="A0A919NG61"/>